<comment type="catalytic activity">
    <reaction evidence="8">
        <text>2-C-methyl-D-erythritol 4-phosphate + NADP(+) = 1-deoxy-D-xylulose 5-phosphate + NADPH + H(+)</text>
        <dbReference type="Rhea" id="RHEA:13717"/>
        <dbReference type="ChEBI" id="CHEBI:15378"/>
        <dbReference type="ChEBI" id="CHEBI:57783"/>
        <dbReference type="ChEBI" id="CHEBI:57792"/>
        <dbReference type="ChEBI" id="CHEBI:58262"/>
        <dbReference type="ChEBI" id="CHEBI:58349"/>
        <dbReference type="EC" id="1.1.1.267"/>
    </reaction>
    <physiologicalReaction direction="right-to-left" evidence="8">
        <dbReference type="Rhea" id="RHEA:13719"/>
    </physiologicalReaction>
</comment>
<organism evidence="13 14">
    <name type="scientific">Desulfoscipio geothermicus DSM 3669</name>
    <dbReference type="NCBI Taxonomy" id="1121426"/>
    <lineage>
        <taxon>Bacteria</taxon>
        <taxon>Bacillati</taxon>
        <taxon>Bacillota</taxon>
        <taxon>Clostridia</taxon>
        <taxon>Eubacteriales</taxon>
        <taxon>Desulfallaceae</taxon>
        <taxon>Desulfoscipio</taxon>
    </lineage>
</organism>
<dbReference type="EMBL" id="FOYM01000007">
    <property type="protein sequence ID" value="SFR01678.1"/>
    <property type="molecule type" value="Genomic_DNA"/>
</dbReference>
<protein>
    <recommendedName>
        <fullName evidence="9">1-deoxy-D-xylulose 5-phosphate reductoisomerase</fullName>
        <shortName evidence="9">DXP reductoisomerase</shortName>
        <ecNumber evidence="9">1.1.1.267</ecNumber>
    </recommendedName>
    <alternativeName>
        <fullName evidence="9">1-deoxyxylulose-5-phosphate reductoisomerase</fullName>
    </alternativeName>
    <alternativeName>
        <fullName evidence="9">2-C-methyl-D-erythritol 4-phosphate synthase</fullName>
    </alternativeName>
</protein>
<dbReference type="GO" id="GO:0030604">
    <property type="term" value="F:1-deoxy-D-xylulose-5-phosphate reductoisomerase activity"/>
    <property type="evidence" value="ECO:0007669"/>
    <property type="project" value="UniProtKB-UniRule"/>
</dbReference>
<dbReference type="Pfam" id="PF08436">
    <property type="entry name" value="DXP_redisom_C"/>
    <property type="match status" value="1"/>
</dbReference>
<feature type="binding site" evidence="9">
    <location>
        <position position="175"/>
    </location>
    <ligand>
        <name>1-deoxy-D-xylulose 5-phosphate</name>
        <dbReference type="ChEBI" id="CHEBI:57792"/>
    </ligand>
</feature>
<dbReference type="GO" id="GO:0051484">
    <property type="term" value="P:isopentenyl diphosphate biosynthetic process, methylerythritol 4-phosphate pathway involved in terpenoid biosynthetic process"/>
    <property type="evidence" value="ECO:0007669"/>
    <property type="project" value="UniProtKB-ARBA"/>
</dbReference>
<keyword evidence="14" id="KW-1185">Reference proteome</keyword>
<feature type="binding site" evidence="9">
    <location>
        <position position="38"/>
    </location>
    <ligand>
        <name>NADPH</name>
        <dbReference type="ChEBI" id="CHEBI:57783"/>
    </ligand>
</feature>
<dbReference type="STRING" id="39060.SAMN05660706_10737"/>
<evidence type="ECO:0000256" key="2">
    <source>
        <dbReference type="ARBA" id="ARBA00006825"/>
    </source>
</evidence>
<proteinExistence type="inferred from homology"/>
<feature type="binding site" evidence="9">
    <location>
        <position position="125"/>
    </location>
    <ligand>
        <name>NADPH</name>
        <dbReference type="ChEBI" id="CHEBI:57783"/>
    </ligand>
</feature>
<dbReference type="GO" id="GO:0016853">
    <property type="term" value="F:isomerase activity"/>
    <property type="evidence" value="ECO:0007669"/>
    <property type="project" value="UniProtKB-KW"/>
</dbReference>
<dbReference type="UniPathway" id="UPA00056">
    <property type="reaction ID" value="UER00092"/>
</dbReference>
<accession>A0A1I6D8E4</accession>
<feature type="binding site" evidence="9">
    <location>
        <position position="12"/>
    </location>
    <ligand>
        <name>NADPH</name>
        <dbReference type="ChEBI" id="CHEBI:57783"/>
    </ligand>
</feature>
<feature type="binding site" evidence="9">
    <location>
        <position position="124"/>
    </location>
    <ligand>
        <name>1-deoxy-D-xylulose 5-phosphate</name>
        <dbReference type="ChEBI" id="CHEBI:57792"/>
    </ligand>
</feature>
<feature type="binding site" evidence="9">
    <location>
        <position position="216"/>
    </location>
    <ligand>
        <name>1-deoxy-D-xylulose 5-phosphate</name>
        <dbReference type="ChEBI" id="CHEBI:57792"/>
    </ligand>
</feature>
<feature type="binding site" evidence="9">
    <location>
        <position position="123"/>
    </location>
    <ligand>
        <name>NADPH</name>
        <dbReference type="ChEBI" id="CHEBI:57783"/>
    </ligand>
</feature>
<dbReference type="SUPFAM" id="SSF55347">
    <property type="entry name" value="Glyceraldehyde-3-phosphate dehydrogenase-like, C-terminal domain"/>
    <property type="match status" value="1"/>
</dbReference>
<dbReference type="Proteomes" id="UP000199584">
    <property type="component" value="Unassembled WGS sequence"/>
</dbReference>
<feature type="binding site" evidence="9">
    <location>
        <position position="13"/>
    </location>
    <ligand>
        <name>NADPH</name>
        <dbReference type="ChEBI" id="CHEBI:57783"/>
    </ligand>
</feature>
<feature type="domain" description="1-deoxy-D-xylulose 5-phosphate reductoisomerase N-terminal" evidence="10">
    <location>
        <begin position="4"/>
        <end position="131"/>
    </location>
</feature>
<dbReference type="PIRSF" id="PIRSF006205">
    <property type="entry name" value="Dxp_reductismrs"/>
    <property type="match status" value="1"/>
</dbReference>
<keyword evidence="4 9" id="KW-0521">NADP</keyword>
<evidence type="ECO:0000313" key="14">
    <source>
        <dbReference type="Proteomes" id="UP000199584"/>
    </source>
</evidence>
<evidence type="ECO:0000256" key="8">
    <source>
        <dbReference type="ARBA" id="ARBA00048543"/>
    </source>
</evidence>
<feature type="binding site" evidence="9">
    <location>
        <position position="10"/>
    </location>
    <ligand>
        <name>NADPH</name>
        <dbReference type="ChEBI" id="CHEBI:57783"/>
    </ligand>
</feature>
<feature type="binding site" evidence="9">
    <location>
        <position position="37"/>
    </location>
    <ligand>
        <name>NADPH</name>
        <dbReference type="ChEBI" id="CHEBI:57783"/>
    </ligand>
</feature>
<dbReference type="InterPro" id="IPR036291">
    <property type="entry name" value="NAD(P)-bd_dom_sf"/>
</dbReference>
<dbReference type="GO" id="GO:0070402">
    <property type="term" value="F:NADPH binding"/>
    <property type="evidence" value="ECO:0007669"/>
    <property type="project" value="InterPro"/>
</dbReference>
<dbReference type="NCBIfam" id="NF009114">
    <property type="entry name" value="PRK12464.1"/>
    <property type="match status" value="1"/>
</dbReference>
<feature type="binding site" evidence="9">
    <location>
        <position position="149"/>
    </location>
    <ligand>
        <name>Mn(2+)</name>
        <dbReference type="ChEBI" id="CHEBI:29035"/>
    </ligand>
</feature>
<reference evidence="14" key="1">
    <citation type="submission" date="2016-10" db="EMBL/GenBank/DDBJ databases">
        <authorList>
            <person name="Varghese N."/>
            <person name="Submissions S."/>
        </authorList>
    </citation>
    <scope>NUCLEOTIDE SEQUENCE [LARGE SCALE GENOMIC DNA]</scope>
    <source>
        <strain evidence="14">DSM 3669</strain>
    </source>
</reference>
<dbReference type="InterPro" id="IPR013512">
    <property type="entry name" value="DXP_reductoisomerase_N"/>
</dbReference>
<evidence type="ECO:0000256" key="4">
    <source>
        <dbReference type="ARBA" id="ARBA00022857"/>
    </source>
</evidence>
<keyword evidence="13" id="KW-0413">Isomerase</keyword>
<dbReference type="InterPro" id="IPR003821">
    <property type="entry name" value="DXP_reductoisomerase"/>
</dbReference>
<evidence type="ECO:0000259" key="11">
    <source>
        <dbReference type="Pfam" id="PF08436"/>
    </source>
</evidence>
<feature type="binding site" evidence="9">
    <location>
        <position position="211"/>
    </location>
    <ligand>
        <name>1-deoxy-D-xylulose 5-phosphate</name>
        <dbReference type="ChEBI" id="CHEBI:57792"/>
    </ligand>
</feature>
<dbReference type="InterPro" id="IPR013644">
    <property type="entry name" value="DXP_reductoisomerase_C"/>
</dbReference>
<dbReference type="AlphaFoldDB" id="A0A1I6D8E4"/>
<feature type="binding site" evidence="9">
    <location>
        <position position="11"/>
    </location>
    <ligand>
        <name>NADPH</name>
        <dbReference type="ChEBI" id="CHEBI:57783"/>
    </ligand>
</feature>
<keyword evidence="9" id="KW-0460">Magnesium</keyword>
<feature type="binding site" evidence="9">
    <location>
        <position position="36"/>
    </location>
    <ligand>
        <name>NADPH</name>
        <dbReference type="ChEBI" id="CHEBI:57783"/>
    </ligand>
</feature>
<evidence type="ECO:0000313" key="13">
    <source>
        <dbReference type="EMBL" id="SFR01678.1"/>
    </source>
</evidence>
<dbReference type="Gene3D" id="1.10.1740.10">
    <property type="match status" value="1"/>
</dbReference>
<evidence type="ECO:0000259" key="10">
    <source>
        <dbReference type="Pfam" id="PF02670"/>
    </source>
</evidence>
<feature type="binding site" evidence="9">
    <location>
        <position position="150"/>
    </location>
    <ligand>
        <name>1-deoxy-D-xylulose 5-phosphate</name>
        <dbReference type="ChEBI" id="CHEBI:57792"/>
    </ligand>
</feature>
<evidence type="ECO:0000259" key="12">
    <source>
        <dbReference type="Pfam" id="PF13288"/>
    </source>
</evidence>
<evidence type="ECO:0000256" key="7">
    <source>
        <dbReference type="ARBA" id="ARBA00023229"/>
    </source>
</evidence>
<feature type="domain" description="DXP reductoisomerase C-terminal" evidence="12">
    <location>
        <begin position="260"/>
        <end position="375"/>
    </location>
</feature>
<comment type="similarity">
    <text evidence="2 9">Belongs to the DXR family.</text>
</comment>
<evidence type="ECO:0000256" key="3">
    <source>
        <dbReference type="ARBA" id="ARBA00022723"/>
    </source>
</evidence>
<name>A0A1I6D8E4_9FIRM</name>
<dbReference type="OrthoDB" id="9806546at2"/>
<dbReference type="Pfam" id="PF02670">
    <property type="entry name" value="DXP_reductoisom"/>
    <property type="match status" value="1"/>
</dbReference>
<dbReference type="RefSeq" id="WP_092482483.1">
    <property type="nucleotide sequence ID" value="NZ_FOYM01000007.1"/>
</dbReference>
<dbReference type="Gene3D" id="3.40.50.720">
    <property type="entry name" value="NAD(P)-binding Rossmann-like Domain"/>
    <property type="match status" value="1"/>
</dbReference>
<evidence type="ECO:0000256" key="1">
    <source>
        <dbReference type="ARBA" id="ARBA00005094"/>
    </source>
</evidence>
<dbReference type="InterPro" id="IPR036169">
    <property type="entry name" value="DXPR_C_sf"/>
</dbReference>
<dbReference type="SUPFAM" id="SSF51735">
    <property type="entry name" value="NAD(P)-binding Rossmann-fold domains"/>
    <property type="match status" value="1"/>
</dbReference>
<dbReference type="PANTHER" id="PTHR30525">
    <property type="entry name" value="1-DEOXY-D-XYLULOSE 5-PHOSPHATE REDUCTOISOMERASE"/>
    <property type="match status" value="1"/>
</dbReference>
<dbReference type="SUPFAM" id="SSF69055">
    <property type="entry name" value="1-deoxy-D-xylulose-5-phosphate reductoisomerase, C-terminal domain"/>
    <property type="match status" value="1"/>
</dbReference>
<dbReference type="EC" id="1.1.1.267" evidence="9"/>
<keyword evidence="5 9" id="KW-0560">Oxidoreductase</keyword>
<dbReference type="FunFam" id="3.40.50.720:FF:000045">
    <property type="entry name" value="1-deoxy-D-xylulose 5-phosphate reductoisomerase"/>
    <property type="match status" value="1"/>
</dbReference>
<comment type="pathway">
    <text evidence="1 9">Isoprenoid biosynthesis; isopentenyl diphosphate biosynthesis via DXP pathway; isopentenyl diphosphate from 1-deoxy-D-xylulose 5-phosphate: step 1/6.</text>
</comment>
<keyword evidence="3 9" id="KW-0479">Metal-binding</keyword>
<sequence length="387" mass="41978">MKKIAILGSTGSIGRKTLQVADNFPAEIQVLALAAGRNRELLLEQVKRYKPRLISVHREEDARWLRDKLGEYREVEVLSGREGLLAVAIFPGTDTVLTAISGAAGLEPTINAIRAGKHIALANKETLVAAGELVTGLARQYGVSIIPVDSEHSAVWQCLNGEDIASVARIILTASGGPFRNFSPGQMAGISPAMALKHPNWQMGAKITVDSATLMNKGLEVIEARWLFDVDYDKIDVVIHPQSIIHSMVEFVDGSVLAQMGVPDMALPIQYALLHPRRVDGSVPGLQWPVRDLTFEEPDRERFPSLALAYEAGRAGGTMPAVMNAANEVAVAAFLAGKICFTAIPEIVATVMHGHSPQQYCSLEEILDVDSRARRKAAGLVDLWRAR</sequence>
<feature type="domain" description="1-deoxy-D-xylulose 5-phosphate reductoisomerase C-terminal" evidence="11">
    <location>
        <begin position="145"/>
        <end position="228"/>
    </location>
</feature>
<feature type="binding site" evidence="9">
    <location>
        <position position="220"/>
    </location>
    <ligand>
        <name>1-deoxy-D-xylulose 5-phosphate</name>
        <dbReference type="ChEBI" id="CHEBI:57792"/>
    </ligand>
</feature>
<keyword evidence="7 9" id="KW-0414">Isoprene biosynthesis</keyword>
<evidence type="ECO:0000256" key="5">
    <source>
        <dbReference type="ARBA" id="ARBA00023002"/>
    </source>
</evidence>
<keyword evidence="6 9" id="KW-0464">Manganese</keyword>
<feature type="binding site" evidence="9">
    <location>
        <position position="204"/>
    </location>
    <ligand>
        <name>NADPH</name>
        <dbReference type="ChEBI" id="CHEBI:57783"/>
    </ligand>
</feature>
<dbReference type="Pfam" id="PF13288">
    <property type="entry name" value="DXPR_C"/>
    <property type="match status" value="1"/>
</dbReference>
<gene>
    <name evidence="9" type="primary">dxr</name>
    <name evidence="13" type="ORF">SAMN05660706_10737</name>
</gene>
<dbReference type="HAMAP" id="MF_00183">
    <property type="entry name" value="DXP_reductoisom"/>
    <property type="match status" value="1"/>
</dbReference>
<feature type="binding site" evidence="9">
    <location>
        <position position="217"/>
    </location>
    <ligand>
        <name>1-deoxy-D-xylulose 5-phosphate</name>
        <dbReference type="ChEBI" id="CHEBI:57792"/>
    </ligand>
</feature>
<evidence type="ECO:0000256" key="6">
    <source>
        <dbReference type="ARBA" id="ARBA00023211"/>
    </source>
</evidence>
<evidence type="ECO:0000256" key="9">
    <source>
        <dbReference type="HAMAP-Rule" id="MF_00183"/>
    </source>
</evidence>
<comment type="function">
    <text evidence="9">Catalyzes the NADPH-dependent rearrangement and reduction of 1-deoxy-D-xylulose-5-phosphate (DXP) to 2-C-methyl-D-erythritol 4-phosphate (MEP).</text>
</comment>
<feature type="binding site" evidence="9">
    <location>
        <position position="220"/>
    </location>
    <ligand>
        <name>Mn(2+)</name>
        <dbReference type="ChEBI" id="CHEBI:29035"/>
    </ligand>
</feature>
<feature type="binding site" evidence="9">
    <location>
        <position position="198"/>
    </location>
    <ligand>
        <name>1-deoxy-D-xylulose 5-phosphate</name>
        <dbReference type="ChEBI" id="CHEBI:57792"/>
    </ligand>
</feature>
<feature type="binding site" evidence="9">
    <location>
        <position position="151"/>
    </location>
    <ligand>
        <name>Mn(2+)</name>
        <dbReference type="ChEBI" id="CHEBI:29035"/>
    </ligand>
</feature>
<dbReference type="InterPro" id="IPR026877">
    <property type="entry name" value="DXPR_C"/>
</dbReference>
<dbReference type="GO" id="GO:0030145">
    <property type="term" value="F:manganese ion binding"/>
    <property type="evidence" value="ECO:0007669"/>
    <property type="project" value="TreeGrafter"/>
</dbReference>
<feature type="binding site" evidence="9">
    <location>
        <position position="151"/>
    </location>
    <ligand>
        <name>1-deoxy-D-xylulose 5-phosphate</name>
        <dbReference type="ChEBI" id="CHEBI:57792"/>
    </ligand>
</feature>
<dbReference type="NCBIfam" id="TIGR00243">
    <property type="entry name" value="Dxr"/>
    <property type="match status" value="1"/>
</dbReference>
<comment type="cofactor">
    <cofactor evidence="9">
        <name>Mg(2+)</name>
        <dbReference type="ChEBI" id="CHEBI:18420"/>
    </cofactor>
    <cofactor evidence="9">
        <name>Mn(2+)</name>
        <dbReference type="ChEBI" id="CHEBI:29035"/>
    </cofactor>
</comment>
<dbReference type="PANTHER" id="PTHR30525:SF0">
    <property type="entry name" value="1-DEOXY-D-XYLULOSE 5-PHOSPHATE REDUCTOISOMERASE, CHLOROPLASTIC"/>
    <property type="match status" value="1"/>
</dbReference>